<keyword evidence="2" id="KW-1133">Transmembrane helix</keyword>
<accession>A0AAN6DHK2</accession>
<feature type="compositionally biased region" description="Low complexity" evidence="1">
    <location>
        <begin position="239"/>
        <end position="263"/>
    </location>
</feature>
<evidence type="ECO:0000256" key="2">
    <source>
        <dbReference type="SAM" id="Phobius"/>
    </source>
</evidence>
<feature type="transmembrane region" description="Helical" evidence="2">
    <location>
        <begin position="73"/>
        <end position="94"/>
    </location>
</feature>
<keyword evidence="2" id="KW-0472">Membrane</keyword>
<dbReference type="GeneID" id="66125151"/>
<evidence type="ECO:0000256" key="1">
    <source>
        <dbReference type="SAM" id="MobiDB-lite"/>
    </source>
</evidence>
<proteinExistence type="predicted"/>
<dbReference type="Proteomes" id="UP001196530">
    <property type="component" value="Unassembled WGS sequence"/>
</dbReference>
<keyword evidence="2" id="KW-0812">Transmembrane</keyword>
<dbReference type="EMBL" id="JAHLUX010000002">
    <property type="protein sequence ID" value="KAG7821016.1"/>
    <property type="molecule type" value="Genomic_DNA"/>
</dbReference>
<reference evidence="3" key="1">
    <citation type="journal article" date="2021" name="G3 (Bethesda)">
        <title>Genomic diversity, chromosomal rearrangements, and interspecies hybridization in the ogataea polymorpha species complex.</title>
        <authorList>
            <person name="Hanson S.J."/>
            <person name="Cinneide E.O."/>
            <person name="Salzberg L.I."/>
            <person name="Wolfe K.H."/>
            <person name="McGowan J."/>
            <person name="Fitzpatrick D.A."/>
            <person name="Matlin K."/>
        </authorList>
    </citation>
    <scope>NUCLEOTIDE SEQUENCE</scope>
    <source>
        <strain evidence="3">61-244</strain>
    </source>
</reference>
<sequence length="287" mass="31825">MAQSSSKYLYEGRKWQPSSTSAVYLPTKYASKDLLGNYNHRDLSLDSTPKVGIPPSEIQNPFLQNTSVHQGTFYVIFLPIVAGFVLAFLIGSAYHRFRAKSQAKDVNSTDESFDSDYSEPLDEGGAMLGFLRDRSHRVANEITNPRCSKAPNSSTKLPANKEKVYYQPLTDKHDVTTLQLRKLEISPSPNSPFSPPQRPSLPKKAISSVLLDEFIETGEIPAIVEPLASNDTKEHTPDPYLSYQSSSPSRASRTSRSSHSYSRSPKRHLVSSKSLSRSDKSLGLPSN</sequence>
<dbReference type="AlphaFoldDB" id="A0AAN6DHK2"/>
<name>A0AAN6DHK2_PICAN</name>
<evidence type="ECO:0000313" key="3">
    <source>
        <dbReference type="EMBL" id="KAG7821016.1"/>
    </source>
</evidence>
<protein>
    <submittedName>
        <fullName evidence="3">Uncharacterized protein</fullName>
    </submittedName>
</protein>
<dbReference type="RefSeq" id="XP_043061559.1">
    <property type="nucleotide sequence ID" value="XM_043201429.1"/>
</dbReference>
<organism evidence="3 4">
    <name type="scientific">Pichia angusta</name>
    <name type="common">Yeast</name>
    <name type="synonym">Hansenula polymorpha</name>
    <dbReference type="NCBI Taxonomy" id="870730"/>
    <lineage>
        <taxon>Eukaryota</taxon>
        <taxon>Fungi</taxon>
        <taxon>Dikarya</taxon>
        <taxon>Ascomycota</taxon>
        <taxon>Saccharomycotina</taxon>
        <taxon>Pichiomycetes</taxon>
        <taxon>Pichiales</taxon>
        <taxon>Pichiaceae</taxon>
        <taxon>Ogataea</taxon>
    </lineage>
</organism>
<feature type="compositionally biased region" description="Low complexity" evidence="1">
    <location>
        <begin position="271"/>
        <end position="287"/>
    </location>
</feature>
<comment type="caution">
    <text evidence="3">The sequence shown here is derived from an EMBL/GenBank/DDBJ whole genome shotgun (WGS) entry which is preliminary data.</text>
</comment>
<evidence type="ECO:0000313" key="4">
    <source>
        <dbReference type="Proteomes" id="UP001196530"/>
    </source>
</evidence>
<gene>
    <name evidence="3" type="ORF">KL928_001100</name>
</gene>
<feature type="region of interest" description="Disordered" evidence="1">
    <location>
        <begin position="225"/>
        <end position="287"/>
    </location>
</feature>